<dbReference type="PANTHER" id="PTHR13696:SF99">
    <property type="entry name" value="COBYRINIC ACID AC-DIAMIDE SYNTHASE"/>
    <property type="match status" value="1"/>
</dbReference>
<dbReference type="InterPro" id="IPR025669">
    <property type="entry name" value="AAA_dom"/>
</dbReference>
<proteinExistence type="predicted"/>
<dbReference type="Pfam" id="PF13614">
    <property type="entry name" value="AAA_31"/>
    <property type="match status" value="1"/>
</dbReference>
<organism evidence="2">
    <name type="scientific">freshwater metagenome</name>
    <dbReference type="NCBI Taxonomy" id="449393"/>
    <lineage>
        <taxon>unclassified sequences</taxon>
        <taxon>metagenomes</taxon>
        <taxon>ecological metagenomes</taxon>
    </lineage>
</organism>
<name>A0A6J7K0M5_9ZZZZ</name>
<evidence type="ECO:0000259" key="1">
    <source>
        <dbReference type="Pfam" id="PF13614"/>
    </source>
</evidence>
<dbReference type="SUPFAM" id="SSF52540">
    <property type="entry name" value="P-loop containing nucleoside triphosphate hydrolases"/>
    <property type="match status" value="1"/>
</dbReference>
<dbReference type="InterPro" id="IPR050678">
    <property type="entry name" value="DNA_Partitioning_ATPase"/>
</dbReference>
<reference evidence="2" key="1">
    <citation type="submission" date="2020-05" db="EMBL/GenBank/DDBJ databases">
        <authorList>
            <person name="Chiriac C."/>
            <person name="Salcher M."/>
            <person name="Ghai R."/>
            <person name="Kavagutti S V."/>
        </authorList>
    </citation>
    <scope>NUCLEOTIDE SEQUENCE</scope>
</reference>
<dbReference type="PANTHER" id="PTHR13696">
    <property type="entry name" value="P-LOOP CONTAINING NUCLEOSIDE TRIPHOSPHATE HYDROLASE"/>
    <property type="match status" value="1"/>
</dbReference>
<dbReference type="AlphaFoldDB" id="A0A6J7K0M5"/>
<accession>A0A6J7K0M5</accession>
<dbReference type="Gene3D" id="3.40.50.300">
    <property type="entry name" value="P-loop containing nucleotide triphosphate hydrolases"/>
    <property type="match status" value="1"/>
</dbReference>
<feature type="domain" description="AAA" evidence="1">
    <location>
        <begin position="2"/>
        <end position="178"/>
    </location>
</feature>
<dbReference type="EMBL" id="CAFBNC010000108">
    <property type="protein sequence ID" value="CAB4948717.1"/>
    <property type="molecule type" value="Genomic_DNA"/>
</dbReference>
<protein>
    <submittedName>
        <fullName evidence="2">Unannotated protein</fullName>
    </submittedName>
</protein>
<dbReference type="InterPro" id="IPR027417">
    <property type="entry name" value="P-loop_NTPase"/>
</dbReference>
<evidence type="ECO:0000313" key="2">
    <source>
        <dbReference type="EMBL" id="CAB4948717.1"/>
    </source>
</evidence>
<sequence length="269" mass="27586">MPVVAVVNQKGGVGKTTVALGLASAAAARGASVLVIDLDPQANATSGLGVWDPATTVDGALDLDRPGVIGSLAVDSSWVLPGGPAPRVVASSPALATREPQLANDPIGAQDRLSIALEGHSQDFVVIDCPPSLGLLTINGLFAADRALIVTEPGAWASDGVAQIQRTIARIASRRGDALTVAGIAVNRLGRTRDAHYWHTQLLEQYGEQVHPPVHLRAAVAEASAQSLPIHGVGNRSGAAEAAREFDVLLNAIAPELATRPSNSESGSL</sequence>
<gene>
    <name evidence="2" type="ORF">UFOPK3733_01740</name>
</gene>
<dbReference type="CDD" id="cd02042">
    <property type="entry name" value="ParAB_family"/>
    <property type="match status" value="1"/>
</dbReference>